<dbReference type="STRING" id="126957.T1IMW6"/>
<dbReference type="InterPro" id="IPR052223">
    <property type="entry name" value="Actin_Cytoskeleton_Reg"/>
</dbReference>
<dbReference type="GO" id="GO:0051015">
    <property type="term" value="F:actin filament binding"/>
    <property type="evidence" value="ECO:0007669"/>
    <property type="project" value="TreeGrafter"/>
</dbReference>
<feature type="region of interest" description="Disordered" evidence="2">
    <location>
        <begin position="694"/>
        <end position="727"/>
    </location>
</feature>
<feature type="domain" description="PH" evidence="3">
    <location>
        <begin position="44"/>
        <end position="150"/>
    </location>
</feature>
<dbReference type="SUPFAM" id="SSF50729">
    <property type="entry name" value="PH domain-like"/>
    <property type="match status" value="2"/>
</dbReference>
<feature type="compositionally biased region" description="Polar residues" evidence="2">
    <location>
        <begin position="585"/>
        <end position="608"/>
    </location>
</feature>
<keyword evidence="1" id="KW-0175">Coiled coil</keyword>
<dbReference type="Pfam" id="PF00169">
    <property type="entry name" value="PH"/>
    <property type="match status" value="2"/>
</dbReference>
<feature type="compositionally biased region" description="Basic and acidic residues" evidence="2">
    <location>
        <begin position="701"/>
        <end position="714"/>
    </location>
</feature>
<feature type="compositionally biased region" description="Basic and acidic residues" evidence="2">
    <location>
        <begin position="609"/>
        <end position="625"/>
    </location>
</feature>
<reference evidence="5" key="1">
    <citation type="submission" date="2011-05" db="EMBL/GenBank/DDBJ databases">
        <authorList>
            <person name="Richards S.R."/>
            <person name="Qu J."/>
            <person name="Jiang H."/>
            <person name="Jhangiani S.N."/>
            <person name="Agravi P."/>
            <person name="Goodspeed R."/>
            <person name="Gross S."/>
            <person name="Mandapat C."/>
            <person name="Jackson L."/>
            <person name="Mathew T."/>
            <person name="Pu L."/>
            <person name="Thornton R."/>
            <person name="Saada N."/>
            <person name="Wilczek-Boney K.B."/>
            <person name="Lee S."/>
            <person name="Kovar C."/>
            <person name="Wu Y."/>
            <person name="Scherer S.E."/>
            <person name="Worley K.C."/>
            <person name="Muzny D.M."/>
            <person name="Gibbs R."/>
        </authorList>
    </citation>
    <scope>NUCLEOTIDE SEQUENCE</scope>
    <source>
        <strain evidence="5">Brora</strain>
    </source>
</reference>
<evidence type="ECO:0000256" key="1">
    <source>
        <dbReference type="SAM" id="Coils"/>
    </source>
</evidence>
<dbReference type="PANTHER" id="PTHR17271">
    <property type="entry name" value="PLECKSTRIN HOMOLOGY PH DOMAIN-CONTAINING PROTEIN"/>
    <property type="match status" value="1"/>
</dbReference>
<dbReference type="PROSITE" id="PS50003">
    <property type="entry name" value="PH_DOMAIN"/>
    <property type="match status" value="2"/>
</dbReference>
<dbReference type="CDD" id="cd01236">
    <property type="entry name" value="PH_RIP"/>
    <property type="match status" value="1"/>
</dbReference>
<dbReference type="eggNOG" id="KOG4807">
    <property type="taxonomic scope" value="Eukaryota"/>
</dbReference>
<dbReference type="InterPro" id="IPR011993">
    <property type="entry name" value="PH-like_dom_sf"/>
</dbReference>
<evidence type="ECO:0000256" key="2">
    <source>
        <dbReference type="SAM" id="MobiDB-lite"/>
    </source>
</evidence>
<dbReference type="OMA" id="CNRVSKC"/>
<dbReference type="PhylomeDB" id="T1IMW6"/>
<feature type="compositionally biased region" description="Polar residues" evidence="2">
    <location>
        <begin position="508"/>
        <end position="527"/>
    </location>
</feature>
<feature type="region of interest" description="Disordered" evidence="2">
    <location>
        <begin position="925"/>
        <end position="948"/>
    </location>
</feature>
<feature type="coiled-coil region" evidence="1">
    <location>
        <begin position="656"/>
        <end position="683"/>
    </location>
</feature>
<feature type="compositionally biased region" description="Polar residues" evidence="2">
    <location>
        <begin position="715"/>
        <end position="725"/>
    </location>
</feature>
<feature type="coiled-coil region" evidence="1">
    <location>
        <begin position="1512"/>
        <end position="1601"/>
    </location>
</feature>
<reference evidence="4" key="2">
    <citation type="submission" date="2015-02" db="UniProtKB">
        <authorList>
            <consortium name="EnsemblMetazoa"/>
        </authorList>
    </citation>
    <scope>IDENTIFICATION</scope>
</reference>
<feature type="domain" description="PH" evidence="3">
    <location>
        <begin position="380"/>
        <end position="475"/>
    </location>
</feature>
<dbReference type="EMBL" id="JH431096">
    <property type="status" value="NOT_ANNOTATED_CDS"/>
    <property type="molecule type" value="Genomic_DNA"/>
</dbReference>
<accession>T1IMW6</accession>
<evidence type="ECO:0000313" key="5">
    <source>
        <dbReference type="Proteomes" id="UP000014500"/>
    </source>
</evidence>
<organism evidence="4 5">
    <name type="scientific">Strigamia maritima</name>
    <name type="common">European centipede</name>
    <name type="synonym">Geophilus maritimus</name>
    <dbReference type="NCBI Taxonomy" id="126957"/>
    <lineage>
        <taxon>Eukaryota</taxon>
        <taxon>Metazoa</taxon>
        <taxon>Ecdysozoa</taxon>
        <taxon>Arthropoda</taxon>
        <taxon>Myriapoda</taxon>
        <taxon>Chilopoda</taxon>
        <taxon>Pleurostigmophora</taxon>
        <taxon>Geophilomorpha</taxon>
        <taxon>Linotaeniidae</taxon>
        <taxon>Strigamia</taxon>
    </lineage>
</organism>
<dbReference type="HOGENOM" id="CLU_003696_0_0_1"/>
<dbReference type="SMART" id="SM00233">
    <property type="entry name" value="PH"/>
    <property type="match status" value="2"/>
</dbReference>
<dbReference type="GO" id="GO:0015629">
    <property type="term" value="C:actin cytoskeleton"/>
    <property type="evidence" value="ECO:0007669"/>
    <property type="project" value="TreeGrafter"/>
</dbReference>
<dbReference type="PANTHER" id="PTHR17271:SF1">
    <property type="entry name" value="PROTEIN OUTSPREAD"/>
    <property type="match status" value="1"/>
</dbReference>
<feature type="region of interest" description="Disordered" evidence="2">
    <location>
        <begin position="501"/>
        <end position="538"/>
    </location>
</feature>
<evidence type="ECO:0000259" key="3">
    <source>
        <dbReference type="PROSITE" id="PS50003"/>
    </source>
</evidence>
<sequence>MSLSKNECRKFSPNIFNKSKCQNCFACKDSHSAEALDNNRVSRKVSKCGYLFVAPDWDFSNPINRTKRWQRRWFVLFDDGELTYSVDEHPDTIPQALIDMTKILEVSNAEELTGNQFAVAIIAPEKVHFVKGTSREESKWWYDVLSIFPRSIKSSGHKRNSTFPGGTASSVVNRSLENFNPLTIQTTENIDGVKSDDVSSDGNIVYVKNRKNSQSLPQTSVQLPPALHLSNQAREKRITKRRNLTPRSLSDGVSLMIPSQKREASSTKPDTYIVTVTDSNKNGIETSANISNKLTTTATDVNAVQDQHVSIPRLIDAKEKLGSTNRAVFVQEAVSFDHDQQTSNQPLKEELLNVRGDPDGCGLDMKNITSASSHPKEHCVAIKKGWLFRHNGNDKWIKIWCVLNDIALEFYDDSSGKVSGSSTAIVSLSEICSVQTLPGQNGFQLEMQNCDIHQLSAITPSIRTAWLNAVRSAVGFPCDDSTAEQLSTLGDKIEKEISSLTDAMPDSRPNSRPTSLEVPSSPRSVLSSDDEFKTASEASGRMEDYFEWADEDVDHSSTSRTLPPSPPLNRTPISRVKERARTRSNVRGGNQSDGNNSTKKSISSNQSGCKEDSFKDDLSGSDRETYSTPKMQRRSNNRQRKDSSGSKSDIPESMMVELLESEVNSLKLQLARCQQEISDFQQNKRFAIKTHNEETISSSWHQEKSENKADDQKNESNSAPEAQTWQKKHSELLSNYQELKKRTELLEQTCSFSEREQHLLNTCHHIEEKCRLEKAKWDYERKIMDDNCNRLLCEQQKGIAYLEERLRQSESKMIGLVTEIEELEAVVKKERIERHSDEVDSSRSEANKLIDKLENTQRQVKSLKKKLEEAEEASDRYEMECMKMKQSLEIDRDEHANQTRLMVERIEDLTAKMNAAEKQNRQIRLKLSRMENKEQKRTRSLKGLDIRSEELDKKPRAVELRQSSKEEQEKNDSVQLLVTINALESNVEERRKEKVDVESVLPQDGCWMAKSFSEHQAPPGEQSRSLDALRHSISFFKEKETTLAQLGLLNKQTQSKINLEKMIFQASLIGHTCAFFGPRSGSSSQLQMLWQKRRLVQQIAAFEKRILTFESLDIETVSDQADLSNDLKLLRLRLQSTINNYKSIQMNSLAAAMVCKAIDKCVGENETTKVDVLAQKLTELEMKRVVSSIAHLREQEDSICSAIWMRDDDKIRDAIQSRLQVMTNSIVDELQNRFRQLLKSMDVTKDPGITKSDLDAKLAKFVDLIAQECIFAVRIDYLNSVLEPFAKIETSAEYSQLIDTVSQRELEIVQIDIDKFVTNISQMSRLKTTESFADRSASRKMSMQDVLKSVSAGKPSFFLNSVESRTSHRSFRQRGKRSVTMPIFCSLETEQPTTKKDCVGCERLEKELADIKEQEQRNKNVSLNLVEEKITYIKSLERQLRLAEQKLSAKEEENKQQIAALKETYKQEASRKNDSSINEETVRQTYQTEIDQLRGLCEKGLVAMENSHRRIVSELEEKHQRELEQSKVEKEQALAEETQATLAALDAMRKAHETELQREIAKFKQEFLEKMQSTQELDALQKEQEEEIEMIKEEILSLSEKYSIKCLENASLEERLRPLLQQLTDANSLAFDLTARNKQLRAMLNLNNADLQSEIDMCSSVDTIEKFKLKLNESKVMEKTEEVADLKRMLRDSRRREDELADRHNQLDQSLKAERRMRQDEVSSLRDRLEHIILTSNATLEGIMGRLLVELLNFPSNLPACHKSMASAVASSNTELDPIISEPKTRRNFFGFKYRELMRSPSCPGLSNDTFSAAVECGGVVTSRKHLFEPGKSHC</sequence>
<dbReference type="InterPro" id="IPR001849">
    <property type="entry name" value="PH_domain"/>
</dbReference>
<keyword evidence="5" id="KW-1185">Reference proteome</keyword>
<name>T1IMW6_STRMM</name>
<dbReference type="EnsemblMetazoa" id="SMAR002331-RA">
    <property type="protein sequence ID" value="SMAR002331-PA"/>
    <property type="gene ID" value="SMAR002331"/>
</dbReference>
<feature type="region of interest" description="Disordered" evidence="2">
    <location>
        <begin position="1694"/>
        <end position="1715"/>
    </location>
</feature>
<dbReference type="Gene3D" id="2.30.29.30">
    <property type="entry name" value="Pleckstrin-homology domain (PH domain)/Phosphotyrosine-binding domain (PTB)"/>
    <property type="match status" value="2"/>
</dbReference>
<evidence type="ECO:0000313" key="4">
    <source>
        <dbReference type="EnsemblMetazoa" id="SMAR002331-PA"/>
    </source>
</evidence>
<feature type="compositionally biased region" description="Basic and acidic residues" evidence="2">
    <location>
        <begin position="928"/>
        <end position="948"/>
    </location>
</feature>
<protein>
    <recommendedName>
        <fullName evidence="3">PH domain-containing protein</fullName>
    </recommendedName>
</protein>
<proteinExistence type="predicted"/>
<dbReference type="Proteomes" id="UP000014500">
    <property type="component" value="Unassembled WGS sequence"/>
</dbReference>
<feature type="coiled-coil region" evidence="1">
    <location>
        <begin position="1401"/>
        <end position="1464"/>
    </location>
</feature>
<feature type="region of interest" description="Disordered" evidence="2">
    <location>
        <begin position="552"/>
        <end position="651"/>
    </location>
</feature>